<dbReference type="GO" id="GO:0016787">
    <property type="term" value="F:hydrolase activity"/>
    <property type="evidence" value="ECO:0007669"/>
    <property type="project" value="UniProtKB-KW"/>
</dbReference>
<dbReference type="InterPro" id="IPR002925">
    <property type="entry name" value="Dienelactn_hydro"/>
</dbReference>
<dbReference type="InterPro" id="IPR029058">
    <property type="entry name" value="AB_hydrolase_fold"/>
</dbReference>
<name>A0A3N2R8X6_9RHOB</name>
<evidence type="ECO:0000313" key="2">
    <source>
        <dbReference type="EMBL" id="ROU03929.1"/>
    </source>
</evidence>
<feature type="domain" description="Dienelactone hydrolase" evidence="1">
    <location>
        <begin position="187"/>
        <end position="287"/>
    </location>
</feature>
<reference evidence="2 3" key="1">
    <citation type="submission" date="2018-10" db="EMBL/GenBank/DDBJ databases">
        <title>Histidinibacterium lentulum gen. nov., sp. nov., a marine bacterium from the culture broth of Picochlorum sp. 122.</title>
        <authorList>
            <person name="Wang G."/>
        </authorList>
    </citation>
    <scope>NUCLEOTIDE SEQUENCE [LARGE SCALE GENOMIC DNA]</scope>
    <source>
        <strain evidence="2 3">B17</strain>
    </source>
</reference>
<gene>
    <name evidence="2" type="ORF">EAT49_00530</name>
</gene>
<dbReference type="AlphaFoldDB" id="A0A3N2R8X6"/>
<dbReference type="Proteomes" id="UP000268016">
    <property type="component" value="Unassembled WGS sequence"/>
</dbReference>
<dbReference type="RefSeq" id="WP_123640281.1">
    <property type="nucleotide sequence ID" value="NZ_ML119081.1"/>
</dbReference>
<accession>A0A3N2R8X6</accession>
<comment type="caution">
    <text evidence="2">The sequence shown here is derived from an EMBL/GenBank/DDBJ whole genome shotgun (WGS) entry which is preliminary data.</text>
</comment>
<dbReference type="Pfam" id="PF01738">
    <property type="entry name" value="DLH"/>
    <property type="match status" value="1"/>
</dbReference>
<organism evidence="2 3">
    <name type="scientific">Histidinibacterium lentulum</name>
    <dbReference type="NCBI Taxonomy" id="2480588"/>
    <lineage>
        <taxon>Bacteria</taxon>
        <taxon>Pseudomonadati</taxon>
        <taxon>Pseudomonadota</taxon>
        <taxon>Alphaproteobacteria</taxon>
        <taxon>Rhodobacterales</taxon>
        <taxon>Paracoccaceae</taxon>
        <taxon>Histidinibacterium</taxon>
    </lineage>
</organism>
<sequence length="289" mass="30970">MTRWKRRLIWALAVVALLFSAVTLNSFRGRLGWSAVALDPGELLQDLAPEMVWTLPEGEGPHPVAMLLSGCDGPRRNLDLLARELAGIGWASVKVDSHTPRGLGENQLWRLVCTGQLLNGAERASDVAVTLAEIRSRAELDAGRAVLIGLSHGGWASLDFLALSAEGVVPPLLTGWPAALASPPHTGVVGAVLYYPYCGPAAVGYRGDLPEDPRYLFLLVEGDMITNEERCLEIAGGLRAAGAEVGVHTFTGVTHGFDQQEKSDLSLLEFDPAARAEAVAMTLDFLRDL</sequence>
<dbReference type="SUPFAM" id="SSF53474">
    <property type="entry name" value="alpha/beta-Hydrolases"/>
    <property type="match status" value="1"/>
</dbReference>
<dbReference type="Gene3D" id="3.40.50.1820">
    <property type="entry name" value="alpha/beta hydrolase"/>
    <property type="match status" value="1"/>
</dbReference>
<dbReference type="OrthoDB" id="3647650at2"/>
<evidence type="ECO:0000259" key="1">
    <source>
        <dbReference type="Pfam" id="PF01738"/>
    </source>
</evidence>
<evidence type="ECO:0000313" key="3">
    <source>
        <dbReference type="Proteomes" id="UP000268016"/>
    </source>
</evidence>
<dbReference type="EMBL" id="RDRB01000001">
    <property type="protein sequence ID" value="ROU03929.1"/>
    <property type="molecule type" value="Genomic_DNA"/>
</dbReference>
<proteinExistence type="predicted"/>
<protein>
    <submittedName>
        <fullName evidence="2">Dienelactone hydrolase</fullName>
    </submittedName>
</protein>
<keyword evidence="3" id="KW-1185">Reference proteome</keyword>
<keyword evidence="2" id="KW-0378">Hydrolase</keyword>